<evidence type="ECO:0000313" key="2">
    <source>
        <dbReference type="Proteomes" id="UP000826195"/>
    </source>
</evidence>
<dbReference type="Proteomes" id="UP000826195">
    <property type="component" value="Unassembled WGS sequence"/>
</dbReference>
<sequence length="137" mass="16384">MEIVPCDHEIENVAQAKREIADNNNNNNLLGDDIQNWLLKNANEEKWKEPREELCKKGYFLWEEYAMLYYLMKSGKYSRQFNSEKIWSLMKNEYEFLPHRSTKSLATHFEQILQWGLSQFHVSDEVIATIISHRITE</sequence>
<comment type="caution">
    <text evidence="1">The sequence shown here is derived from an EMBL/GenBank/DDBJ whole genome shotgun (WGS) entry which is preliminary data.</text>
</comment>
<organism evidence="1 2">
    <name type="scientific">Cotesia glomerata</name>
    <name type="common">Lepidopteran parasitic wasp</name>
    <name type="synonym">Apanteles glomeratus</name>
    <dbReference type="NCBI Taxonomy" id="32391"/>
    <lineage>
        <taxon>Eukaryota</taxon>
        <taxon>Metazoa</taxon>
        <taxon>Ecdysozoa</taxon>
        <taxon>Arthropoda</taxon>
        <taxon>Hexapoda</taxon>
        <taxon>Insecta</taxon>
        <taxon>Pterygota</taxon>
        <taxon>Neoptera</taxon>
        <taxon>Endopterygota</taxon>
        <taxon>Hymenoptera</taxon>
        <taxon>Apocrita</taxon>
        <taxon>Ichneumonoidea</taxon>
        <taxon>Braconidae</taxon>
        <taxon>Microgastrinae</taxon>
        <taxon>Cotesia</taxon>
    </lineage>
</organism>
<gene>
    <name evidence="1" type="ORF">KQX54_000846</name>
</gene>
<proteinExistence type="predicted"/>
<reference evidence="1 2" key="1">
    <citation type="journal article" date="2021" name="J. Hered.">
        <title>A chromosome-level genome assembly of the parasitoid wasp, Cotesia glomerata (Hymenoptera: Braconidae).</title>
        <authorList>
            <person name="Pinto B.J."/>
            <person name="Weis J.J."/>
            <person name="Gamble T."/>
            <person name="Ode P.J."/>
            <person name="Paul R."/>
            <person name="Zaspel J.M."/>
        </authorList>
    </citation>
    <scope>NUCLEOTIDE SEQUENCE [LARGE SCALE GENOMIC DNA]</scope>
    <source>
        <strain evidence="1">CgM1</strain>
    </source>
</reference>
<evidence type="ECO:0000313" key="1">
    <source>
        <dbReference type="EMBL" id="KAH0544037.1"/>
    </source>
</evidence>
<dbReference type="EMBL" id="JAHXZJ010002247">
    <property type="protein sequence ID" value="KAH0544037.1"/>
    <property type="molecule type" value="Genomic_DNA"/>
</dbReference>
<protein>
    <submittedName>
        <fullName evidence="1">Uncharacterized protein</fullName>
    </submittedName>
</protein>
<dbReference type="AlphaFoldDB" id="A0AAV7I199"/>
<accession>A0AAV7I199</accession>
<keyword evidence="2" id="KW-1185">Reference proteome</keyword>
<name>A0AAV7I199_COTGL</name>